<evidence type="ECO:0008006" key="4">
    <source>
        <dbReference type="Google" id="ProtNLM"/>
    </source>
</evidence>
<accession>A0ABZ1YNL8</accession>
<gene>
    <name evidence="2" type="ORF">OG563_32415</name>
</gene>
<evidence type="ECO:0000256" key="1">
    <source>
        <dbReference type="SAM" id="Phobius"/>
    </source>
</evidence>
<evidence type="ECO:0000313" key="2">
    <source>
        <dbReference type="EMBL" id="WUV43885.1"/>
    </source>
</evidence>
<keyword evidence="1" id="KW-1133">Transmembrane helix</keyword>
<proteinExistence type="predicted"/>
<protein>
    <recommendedName>
        <fullName evidence="4">Integral membrane protein</fullName>
    </recommendedName>
</protein>
<name>A0ABZ1YNL8_9NOCA</name>
<feature type="transmembrane region" description="Helical" evidence="1">
    <location>
        <begin position="48"/>
        <end position="66"/>
    </location>
</feature>
<sequence>MAGPDGDEVRGRVPVALRVAGGVVALEGAGLVAMAATVGNGSSIDIPIVWFAPLGLVVFVAGAALFAGRKWGLWQAIAIIIQLPLLLAAFGLLFSSDDRVYGVALGVVAGAVVGLLFVPSTRRWLGPFWF</sequence>
<dbReference type="EMBL" id="CP109441">
    <property type="protein sequence ID" value="WUV43885.1"/>
    <property type="molecule type" value="Genomic_DNA"/>
</dbReference>
<dbReference type="Proteomes" id="UP001432062">
    <property type="component" value="Chromosome"/>
</dbReference>
<keyword evidence="1" id="KW-0472">Membrane</keyword>
<reference evidence="2" key="1">
    <citation type="submission" date="2022-10" db="EMBL/GenBank/DDBJ databases">
        <title>The complete genomes of actinobacterial strains from the NBC collection.</title>
        <authorList>
            <person name="Joergensen T.S."/>
            <person name="Alvarez Arevalo M."/>
            <person name="Sterndorff E.B."/>
            <person name="Faurdal D."/>
            <person name="Vuksanovic O."/>
            <person name="Mourched A.-S."/>
            <person name="Charusanti P."/>
            <person name="Shaw S."/>
            <person name="Blin K."/>
            <person name="Weber T."/>
        </authorList>
    </citation>
    <scope>NUCLEOTIDE SEQUENCE</scope>
    <source>
        <strain evidence="2">NBC_01482</strain>
    </source>
</reference>
<keyword evidence="1" id="KW-0812">Transmembrane</keyword>
<keyword evidence="3" id="KW-1185">Reference proteome</keyword>
<feature type="transmembrane region" description="Helical" evidence="1">
    <location>
        <begin position="15"/>
        <end position="36"/>
    </location>
</feature>
<feature type="transmembrane region" description="Helical" evidence="1">
    <location>
        <begin position="100"/>
        <end position="118"/>
    </location>
</feature>
<evidence type="ECO:0000313" key="3">
    <source>
        <dbReference type="Proteomes" id="UP001432062"/>
    </source>
</evidence>
<organism evidence="2 3">
    <name type="scientific">Nocardia vinacea</name>
    <dbReference type="NCBI Taxonomy" id="96468"/>
    <lineage>
        <taxon>Bacteria</taxon>
        <taxon>Bacillati</taxon>
        <taxon>Actinomycetota</taxon>
        <taxon>Actinomycetes</taxon>
        <taxon>Mycobacteriales</taxon>
        <taxon>Nocardiaceae</taxon>
        <taxon>Nocardia</taxon>
    </lineage>
</organism>
<dbReference type="RefSeq" id="WP_327097233.1">
    <property type="nucleotide sequence ID" value="NZ_CP109149.1"/>
</dbReference>
<feature type="transmembrane region" description="Helical" evidence="1">
    <location>
        <begin position="73"/>
        <end position="94"/>
    </location>
</feature>